<proteinExistence type="predicted"/>
<evidence type="ECO:0000313" key="3">
    <source>
        <dbReference type="Proteomes" id="UP001295684"/>
    </source>
</evidence>
<dbReference type="EMBL" id="CAMPGE010018499">
    <property type="protein sequence ID" value="CAI2376911.1"/>
    <property type="molecule type" value="Genomic_DNA"/>
</dbReference>
<keyword evidence="3" id="KW-1185">Reference proteome</keyword>
<evidence type="ECO:0000313" key="2">
    <source>
        <dbReference type="EMBL" id="CAI2376911.1"/>
    </source>
</evidence>
<protein>
    <submittedName>
        <fullName evidence="2">Uncharacterized protein</fullName>
    </submittedName>
</protein>
<name>A0AAD2D1R3_EUPCR</name>
<gene>
    <name evidence="2" type="ORF">ECRASSUSDP1_LOCUS18288</name>
</gene>
<evidence type="ECO:0000256" key="1">
    <source>
        <dbReference type="SAM" id="MobiDB-lite"/>
    </source>
</evidence>
<accession>A0AAD2D1R3</accession>
<feature type="region of interest" description="Disordered" evidence="1">
    <location>
        <begin position="96"/>
        <end position="129"/>
    </location>
</feature>
<organism evidence="2 3">
    <name type="scientific">Euplotes crassus</name>
    <dbReference type="NCBI Taxonomy" id="5936"/>
    <lineage>
        <taxon>Eukaryota</taxon>
        <taxon>Sar</taxon>
        <taxon>Alveolata</taxon>
        <taxon>Ciliophora</taxon>
        <taxon>Intramacronucleata</taxon>
        <taxon>Spirotrichea</taxon>
        <taxon>Hypotrichia</taxon>
        <taxon>Euplotida</taxon>
        <taxon>Euplotidae</taxon>
        <taxon>Moneuplotes</taxon>
    </lineage>
</organism>
<dbReference type="Proteomes" id="UP001295684">
    <property type="component" value="Unassembled WGS sequence"/>
</dbReference>
<comment type="caution">
    <text evidence="2">The sequence shown here is derived from an EMBL/GenBank/DDBJ whole genome shotgun (WGS) entry which is preliminary data.</text>
</comment>
<reference evidence="2" key="1">
    <citation type="submission" date="2023-07" db="EMBL/GenBank/DDBJ databases">
        <authorList>
            <consortium name="AG Swart"/>
            <person name="Singh M."/>
            <person name="Singh A."/>
            <person name="Seah K."/>
            <person name="Emmerich C."/>
        </authorList>
    </citation>
    <scope>NUCLEOTIDE SEQUENCE</scope>
    <source>
        <strain evidence="2">DP1</strain>
    </source>
</reference>
<feature type="compositionally biased region" description="Basic and acidic residues" evidence="1">
    <location>
        <begin position="96"/>
        <end position="121"/>
    </location>
</feature>
<dbReference type="AlphaFoldDB" id="A0AAD2D1R3"/>
<sequence length="268" mass="31442">MIHEIQALFDSESCYPDGLPPSQGSEVFKEDIGMLNDFPSVCELDLHEVMKKKCSKEDTVDKIFGSSFLQDNIFQEDSLDKNQFSLSTQEHLEDLVSKEDNKKSENEAFVKTKSREKESKSLGKSNYKPKKQKITQKIRSFENRRRFGKKHDREMFKVLNQLCKESDISLSEFEGSNFPLRGKLMKILEQLIIEIKWRKSRKFHLLKRIKKLIMEKKFSIRDSKLLSTLANQHQSKYGFVDYSAILYYFPGKTVQALMETYEDSHETH</sequence>